<dbReference type="AlphaFoldDB" id="U6L7Q0"/>
<dbReference type="Pfam" id="PF11054">
    <property type="entry name" value="Surface_antigen"/>
    <property type="match status" value="1"/>
</dbReference>
<proteinExistence type="predicted"/>
<dbReference type="RefSeq" id="XP_013235342.1">
    <property type="nucleotide sequence ID" value="XM_013379888.1"/>
</dbReference>
<evidence type="ECO:0000256" key="1">
    <source>
        <dbReference type="SAM" id="SignalP"/>
    </source>
</evidence>
<feature type="signal peptide" evidence="1">
    <location>
        <begin position="1"/>
        <end position="27"/>
    </location>
</feature>
<keyword evidence="1" id="KW-0732">Signal</keyword>
<gene>
    <name evidence="2" type="ORF">ETH_00018820</name>
</gene>
<feature type="chain" id="PRO_5004674161" evidence="1">
    <location>
        <begin position="28"/>
        <end position="257"/>
    </location>
</feature>
<dbReference type="VEuPathDB" id="ToxoDB:ETH_00018820"/>
<reference evidence="2" key="1">
    <citation type="submission" date="2013-10" db="EMBL/GenBank/DDBJ databases">
        <title>Genomic analysis of the causative agents of coccidiosis in chickens.</title>
        <authorList>
            <person name="Reid A.J."/>
            <person name="Blake D."/>
            <person name="Billington K."/>
            <person name="Browne H."/>
            <person name="Dunn M."/>
            <person name="Hung S."/>
            <person name="Kawahara F."/>
            <person name="Miranda-Saavedra D."/>
            <person name="Mourier T."/>
            <person name="Nagra H."/>
            <person name="Otto T.D."/>
            <person name="Rawlings N."/>
            <person name="Sanchez A."/>
            <person name="Sanders M."/>
            <person name="Subramaniam C."/>
            <person name="Tay Y."/>
            <person name="Dear P."/>
            <person name="Doerig C."/>
            <person name="Gruber A."/>
            <person name="Parkinson J."/>
            <person name="Shirley M."/>
            <person name="Wan K.L."/>
            <person name="Berriman M."/>
            <person name="Tomley F."/>
            <person name="Pain A."/>
        </authorList>
    </citation>
    <scope>NUCLEOTIDE SEQUENCE [LARGE SCALE GENOMIC DNA]</scope>
    <source>
        <strain evidence="2">Houghton</strain>
    </source>
</reference>
<dbReference type="PROSITE" id="PS51257">
    <property type="entry name" value="PROKAR_LIPOPROTEIN"/>
    <property type="match status" value="1"/>
</dbReference>
<sequence length="257" mass="27150">MAPSLKFFYLANACLILLAACPREAQSEPADSPTISYSVNLGDDGTCLAEVNAAREAAKLSKLQQPGGSEGAKRLPALVPVTPWEPLCKELIPPAAGKSASERTGNEFSSGTYAYIALNSATPNCSAAVDHWKAAYKNFSGVPPAYKDNTTLYSKQDNISFVALYNPSKDATADCRVVTCTETTTNQSRQGQEGSGTQRHGYALLCMTTPDILKENESAPFTQDQWNAISRSITGSASVAVPSLVALAAASLSIAFL</sequence>
<dbReference type="EMBL" id="HG677339">
    <property type="protein sequence ID" value="CDJ44594.1"/>
    <property type="molecule type" value="Genomic_DNA"/>
</dbReference>
<dbReference type="VEuPathDB" id="ToxoDB:ETH2_0929900"/>
<dbReference type="OMA" id="AFIFVCM"/>
<evidence type="ECO:0000313" key="3">
    <source>
        <dbReference type="Proteomes" id="UP000030747"/>
    </source>
</evidence>
<accession>U6L7Q0</accession>
<protein>
    <submittedName>
        <fullName evidence="2">SAG family member</fullName>
    </submittedName>
</protein>
<dbReference type="OrthoDB" id="346659at2759"/>
<dbReference type="Proteomes" id="UP000030747">
    <property type="component" value="Unassembled WGS sequence"/>
</dbReference>
<reference evidence="2" key="2">
    <citation type="submission" date="2013-10" db="EMBL/GenBank/DDBJ databases">
        <authorList>
            <person name="Aslett M."/>
        </authorList>
    </citation>
    <scope>NUCLEOTIDE SEQUENCE [LARGE SCALE GENOMIC DNA]</scope>
    <source>
        <strain evidence="2">Houghton</strain>
    </source>
</reference>
<dbReference type="GeneID" id="25252897"/>
<keyword evidence="3" id="KW-1185">Reference proteome</keyword>
<name>U6L7Q0_EIMTE</name>
<evidence type="ECO:0000313" key="2">
    <source>
        <dbReference type="EMBL" id="CDJ44594.1"/>
    </source>
</evidence>
<organism evidence="2 3">
    <name type="scientific">Eimeria tenella</name>
    <name type="common">Coccidian parasite</name>
    <dbReference type="NCBI Taxonomy" id="5802"/>
    <lineage>
        <taxon>Eukaryota</taxon>
        <taxon>Sar</taxon>
        <taxon>Alveolata</taxon>
        <taxon>Apicomplexa</taxon>
        <taxon>Conoidasida</taxon>
        <taxon>Coccidia</taxon>
        <taxon>Eucoccidiorida</taxon>
        <taxon>Eimeriorina</taxon>
        <taxon>Eimeriidae</taxon>
        <taxon>Eimeria</taxon>
    </lineage>
</organism>
<dbReference type="InterPro" id="IPR021288">
    <property type="entry name" value="Surface_antigen"/>
</dbReference>